<keyword evidence="4" id="KW-1185">Reference proteome</keyword>
<gene>
    <name evidence="3" type="ORF">bb8_p22</name>
</gene>
<proteinExistence type="predicted"/>
<accession>A0A4Y5TNQ0</accession>
<dbReference type="Proteomes" id="UP000315813">
    <property type="component" value="Segment"/>
</dbReference>
<feature type="domain" description="Single-stranded DNA-binding protein BPT7" evidence="2">
    <location>
        <begin position="20"/>
        <end position="184"/>
    </location>
</feature>
<evidence type="ECO:0000259" key="2">
    <source>
        <dbReference type="Pfam" id="PF21265"/>
    </source>
</evidence>
<dbReference type="Gene3D" id="2.40.50.140">
    <property type="entry name" value="Nucleic acid-binding proteins"/>
    <property type="match status" value="1"/>
</dbReference>
<evidence type="ECO:0000313" key="4">
    <source>
        <dbReference type="Proteomes" id="UP000315813"/>
    </source>
</evidence>
<dbReference type="SUPFAM" id="SSF50249">
    <property type="entry name" value="Nucleic acid-binding proteins"/>
    <property type="match status" value="1"/>
</dbReference>
<evidence type="ECO:0000313" key="3">
    <source>
        <dbReference type="EMBL" id="QDB70997.1"/>
    </source>
</evidence>
<evidence type="ECO:0000256" key="1">
    <source>
        <dbReference type="SAM" id="MobiDB-lite"/>
    </source>
</evidence>
<keyword evidence="3" id="KW-0238">DNA-binding</keyword>
<sequence>MADKKPKNPEFTSPRGTFVYPKLNEPDYGTDEFPKPDGEYSVRLRMTEAEAEPLLEKLQPLLEAAYEEGRAKFAELPVATRKKLKDITENELFQVEYDKETEEPTGNVLFKFAMKASGKSKKTGKEWSRKPVIFDAKGNKMTKAPAIWGGTVGKVSFEARPYFIVGSGAAGLKLGLNAAQVIDLVSGGGRDAEGYGFGEEDGYEYDDTDAADEGGFKDETAGGDNEEF</sequence>
<feature type="region of interest" description="Disordered" evidence="1">
    <location>
        <begin position="1"/>
        <end position="36"/>
    </location>
</feature>
<dbReference type="EMBL" id="MK984681">
    <property type="protein sequence ID" value="QDB70997.1"/>
    <property type="molecule type" value="Genomic_DNA"/>
</dbReference>
<dbReference type="Pfam" id="PF21265">
    <property type="entry name" value="SBB_T7"/>
    <property type="match status" value="1"/>
</dbReference>
<feature type="compositionally biased region" description="Acidic residues" evidence="1">
    <location>
        <begin position="198"/>
        <end position="212"/>
    </location>
</feature>
<protein>
    <submittedName>
        <fullName evidence="3">Single-stranded DNA-binding protein</fullName>
    </submittedName>
</protein>
<organism evidence="3 4">
    <name type="scientific">Bordetella phage vB_BbrP_BB8</name>
    <dbReference type="NCBI Taxonomy" id="2587820"/>
    <lineage>
        <taxon>Viruses</taxon>
        <taxon>Duplodnaviria</taxon>
        <taxon>Heunggongvirae</taxon>
        <taxon>Uroviricota</taxon>
        <taxon>Caudoviricetes</taxon>
        <taxon>Autographivirales</taxon>
        <taxon>Autographivirales incertae sedis</taxon>
        <taxon>Vistulavirus</taxon>
        <taxon>Vistulavirus BB8</taxon>
    </lineage>
</organism>
<feature type="region of interest" description="Disordered" evidence="1">
    <location>
        <begin position="188"/>
        <end position="228"/>
    </location>
</feature>
<reference evidence="3 4" key="1">
    <citation type="submission" date="2019-05" db="EMBL/GenBank/DDBJ databases">
        <authorList>
            <person name="Karczewska-Golec J."/>
            <person name="Decewicz P."/>
            <person name="Golec P."/>
        </authorList>
    </citation>
    <scope>NUCLEOTIDE SEQUENCE [LARGE SCALE GENOMIC DNA]</scope>
</reference>
<name>A0A4Y5TNQ0_9CAUD</name>
<dbReference type="InterPro" id="IPR049476">
    <property type="entry name" value="SBB_BPT7"/>
</dbReference>
<dbReference type="InterPro" id="IPR012340">
    <property type="entry name" value="NA-bd_OB-fold"/>
</dbReference>
<dbReference type="GO" id="GO:0003677">
    <property type="term" value="F:DNA binding"/>
    <property type="evidence" value="ECO:0007669"/>
    <property type="project" value="UniProtKB-KW"/>
</dbReference>